<dbReference type="Pfam" id="PF01432">
    <property type="entry name" value="Peptidase_M3"/>
    <property type="match status" value="1"/>
</dbReference>
<dbReference type="FunFam" id="3.40.390.10:FF:000009">
    <property type="entry name" value="Oligopeptidase A"/>
    <property type="match status" value="1"/>
</dbReference>
<keyword evidence="4 7" id="KW-0378">Hydrolase</keyword>
<dbReference type="CDD" id="cd06456">
    <property type="entry name" value="M3A_DCP"/>
    <property type="match status" value="1"/>
</dbReference>
<dbReference type="Gene3D" id="1.20.1050.40">
    <property type="entry name" value="Endopeptidase. Chain P, domain 1"/>
    <property type="match status" value="1"/>
</dbReference>
<dbReference type="GO" id="GO:0006508">
    <property type="term" value="P:proteolysis"/>
    <property type="evidence" value="ECO:0007669"/>
    <property type="project" value="UniProtKB-KW"/>
</dbReference>
<evidence type="ECO:0000313" key="9">
    <source>
        <dbReference type="EMBL" id="MBQ0931664.1"/>
    </source>
</evidence>
<dbReference type="GO" id="GO:0004222">
    <property type="term" value="F:metalloendopeptidase activity"/>
    <property type="evidence" value="ECO:0007669"/>
    <property type="project" value="InterPro"/>
</dbReference>
<evidence type="ECO:0000259" key="8">
    <source>
        <dbReference type="Pfam" id="PF01432"/>
    </source>
</evidence>
<dbReference type="PANTHER" id="PTHR43660">
    <property type="entry name" value="DIPEPTIDYL CARBOXYPEPTIDASE"/>
    <property type="match status" value="1"/>
</dbReference>
<dbReference type="Gene3D" id="3.40.390.10">
    <property type="entry name" value="Collagenase (Catalytic Domain)"/>
    <property type="match status" value="1"/>
</dbReference>
<dbReference type="EMBL" id="JAGQDD010000010">
    <property type="protein sequence ID" value="MBQ0931664.1"/>
    <property type="molecule type" value="Genomic_DNA"/>
</dbReference>
<proteinExistence type="inferred from homology"/>
<dbReference type="InterPro" id="IPR024077">
    <property type="entry name" value="Neurolysin/TOP_dom2"/>
</dbReference>
<comment type="caution">
    <text evidence="9">The sequence shown here is derived from an EMBL/GenBank/DDBJ whole genome shotgun (WGS) entry which is preliminary data.</text>
</comment>
<keyword evidence="10" id="KW-1185">Reference proteome</keyword>
<dbReference type="InterPro" id="IPR001567">
    <property type="entry name" value="Pept_M3A_M3B_dom"/>
</dbReference>
<dbReference type="InterPro" id="IPR045090">
    <property type="entry name" value="Pept_M3A_M3B"/>
</dbReference>
<feature type="domain" description="Peptidase M3A/M3B catalytic" evidence="8">
    <location>
        <begin position="232"/>
        <end position="679"/>
    </location>
</feature>
<dbReference type="SUPFAM" id="SSF55486">
    <property type="entry name" value="Metalloproteases ('zincins'), catalytic domain"/>
    <property type="match status" value="1"/>
</dbReference>
<dbReference type="GO" id="GO:0004180">
    <property type="term" value="F:carboxypeptidase activity"/>
    <property type="evidence" value="ECO:0007669"/>
    <property type="project" value="TreeGrafter"/>
</dbReference>
<evidence type="ECO:0000256" key="6">
    <source>
        <dbReference type="ARBA" id="ARBA00023049"/>
    </source>
</evidence>
<evidence type="ECO:0000256" key="5">
    <source>
        <dbReference type="ARBA" id="ARBA00022833"/>
    </source>
</evidence>
<dbReference type="GO" id="GO:0005829">
    <property type="term" value="C:cytosol"/>
    <property type="evidence" value="ECO:0007669"/>
    <property type="project" value="TreeGrafter"/>
</dbReference>
<accession>A0A940YKU6</accession>
<reference evidence="9 10" key="1">
    <citation type="submission" date="2021-04" db="EMBL/GenBank/DDBJ databases">
        <title>The genome sequence of Ideonella sp. 3Y2.</title>
        <authorList>
            <person name="Liu Y."/>
        </authorList>
    </citation>
    <scope>NUCLEOTIDE SEQUENCE [LARGE SCALE GENOMIC DNA]</scope>
    <source>
        <strain evidence="9 10">3Y2</strain>
    </source>
</reference>
<evidence type="ECO:0000256" key="7">
    <source>
        <dbReference type="RuleBase" id="RU003435"/>
    </source>
</evidence>
<comment type="cofactor">
    <cofactor evidence="7">
        <name>Zn(2+)</name>
        <dbReference type="ChEBI" id="CHEBI:29105"/>
    </cofactor>
    <text evidence="7">Binds 1 zinc ion.</text>
</comment>
<keyword evidence="3 7" id="KW-0479">Metal-binding</keyword>
<dbReference type="RefSeq" id="WP_210854640.1">
    <property type="nucleotide sequence ID" value="NZ_JAGQDD010000010.1"/>
</dbReference>
<organism evidence="9 10">
    <name type="scientific">Ideonella alba</name>
    <dbReference type="NCBI Taxonomy" id="2824118"/>
    <lineage>
        <taxon>Bacteria</taxon>
        <taxon>Pseudomonadati</taxon>
        <taxon>Pseudomonadota</taxon>
        <taxon>Betaproteobacteria</taxon>
        <taxon>Burkholderiales</taxon>
        <taxon>Sphaerotilaceae</taxon>
        <taxon>Ideonella</taxon>
    </lineage>
</organism>
<dbReference type="InterPro" id="IPR034005">
    <property type="entry name" value="M3A_DCP"/>
</dbReference>
<sequence length="686" mass="76829">MTQNDNPLLNDWHGPFGLPPFDLLRAEHFEPALHEAMRRHREELDALAAQAEPVDFDNTAAALDRSGELLYRLDALLGNLTASHTSPELQAVQRAVAGPMAAHDTAVRTHPGVFARLDQLHQRREQLGLSPEQRRLVERLHTDALRAGARFAPAQRQAYQELVAELAELNARFGQNVLADENGHGLLLDGEADQAGLPHFFREACRQAAIDRGLPEGSRLVTLSRSMVVPFLTFSERRDLRETVWRAWVARGEHPGEHDNRPIAARILQLRQRQAAMHGQASFADHALTDAMAGHQGAVRELLGEVWRRARSAFDGERALVEDCMRQHGAGHALQAWDWRFWAEKVRAERYALDEAAVKPYLSLDRLVEAMFDCAQRLFGVHFERRADIAGYHPDVVAWEMFDAAGESRGLFLQDNFARPTKRSGAWMSDFQYGSRNRGALRPVILNNCNFSRAAPGEPTLLSLDDARTLFHEFGHGLHGLLSVTGYHRLAGTQVLRDFVELPSQLYEHWLMEPGVLQRHARHWQTGEPIPRAMVDKLQAAERWCQAYETLRYTASALVDLEAHAAAEPPADITAFEAQVCERIGLPEVVGMNHRLCHFQHLFAGGGYAAGYYVYLWAEVLDADAFNAFVEAGDPFDPQVAQRLLRHVYAAGDSVAPQQTYIDFRGRPAGIEPLLAQRGLLEPASA</sequence>
<keyword evidence="5 7" id="KW-0862">Zinc</keyword>
<keyword evidence="2 7" id="KW-0645">Protease</keyword>
<evidence type="ECO:0000256" key="1">
    <source>
        <dbReference type="ARBA" id="ARBA00006040"/>
    </source>
</evidence>
<evidence type="ECO:0000256" key="3">
    <source>
        <dbReference type="ARBA" id="ARBA00022723"/>
    </source>
</evidence>
<comment type="similarity">
    <text evidence="1 7">Belongs to the peptidase M3 family.</text>
</comment>
<evidence type="ECO:0000256" key="2">
    <source>
        <dbReference type="ARBA" id="ARBA00022670"/>
    </source>
</evidence>
<gene>
    <name evidence="9" type="ORF">KAK03_14350</name>
</gene>
<dbReference type="InterPro" id="IPR024079">
    <property type="entry name" value="MetalloPept_cat_dom_sf"/>
</dbReference>
<protein>
    <submittedName>
        <fullName evidence="9">M3 family metallopeptidase</fullName>
    </submittedName>
</protein>
<name>A0A940YKU6_9BURK</name>
<dbReference type="GO" id="GO:0046872">
    <property type="term" value="F:metal ion binding"/>
    <property type="evidence" value="ECO:0007669"/>
    <property type="project" value="UniProtKB-UniRule"/>
</dbReference>
<evidence type="ECO:0000313" key="10">
    <source>
        <dbReference type="Proteomes" id="UP000676246"/>
    </source>
</evidence>
<dbReference type="InterPro" id="IPR024080">
    <property type="entry name" value="Neurolysin/TOP_N"/>
</dbReference>
<dbReference type="AlphaFoldDB" id="A0A940YKU6"/>
<dbReference type="Proteomes" id="UP000676246">
    <property type="component" value="Unassembled WGS sequence"/>
</dbReference>
<evidence type="ECO:0000256" key="4">
    <source>
        <dbReference type="ARBA" id="ARBA00022801"/>
    </source>
</evidence>
<dbReference type="Gene3D" id="1.10.1370.10">
    <property type="entry name" value="Neurolysin, domain 3"/>
    <property type="match status" value="1"/>
</dbReference>
<dbReference type="PANTHER" id="PTHR43660:SF1">
    <property type="entry name" value="DIPEPTIDYL CARBOXYPEPTIDASE"/>
    <property type="match status" value="1"/>
</dbReference>
<keyword evidence="6 7" id="KW-0482">Metalloprotease</keyword>